<proteinExistence type="inferred from homology"/>
<protein>
    <submittedName>
        <fullName evidence="2">3-oxoacyl-[acyl-carrier protein] reductase</fullName>
    </submittedName>
</protein>
<dbReference type="OrthoDB" id="9804774at2"/>
<dbReference type="Proteomes" id="UP000184212">
    <property type="component" value="Unassembled WGS sequence"/>
</dbReference>
<dbReference type="AlphaFoldDB" id="A0A1M5RBL1"/>
<evidence type="ECO:0000313" key="2">
    <source>
        <dbReference type="EMBL" id="SHH23722.1"/>
    </source>
</evidence>
<gene>
    <name evidence="2" type="ORF">SAMN04488109_3304</name>
</gene>
<dbReference type="Gene3D" id="3.40.50.720">
    <property type="entry name" value="NAD(P)-binding Rossmann-like Domain"/>
    <property type="match status" value="1"/>
</dbReference>
<dbReference type="STRING" id="947013.SAMN04488109_3304"/>
<evidence type="ECO:0000256" key="1">
    <source>
        <dbReference type="ARBA" id="ARBA00006484"/>
    </source>
</evidence>
<dbReference type="InterPro" id="IPR050259">
    <property type="entry name" value="SDR"/>
</dbReference>
<sequence length="250" mass="27216">MDLYLKGKTALVTGASQGLGRAMAKELAIEGVTVFAVGRNEGLLNSFKDEIVAAGGVEPMVFVQDFVAPDGPQKIAAMALSRLGHVDILINNAGRSRPLDVNGPEEEWSAAMTLDFDRHRQLTQQLLPHMMERKQGAILNITSTYELRSINASAVAKASIVVWSKQLAGQLGRYGITVNCLQPGLIDTANIRRVFSTDERTKFAEREIPLGDFGEPQDIANMATFLVSPRARYITGTVAVVDGGMRHYPF</sequence>
<organism evidence="2 3">
    <name type="scientific">Chryseolinea serpens</name>
    <dbReference type="NCBI Taxonomy" id="947013"/>
    <lineage>
        <taxon>Bacteria</taxon>
        <taxon>Pseudomonadati</taxon>
        <taxon>Bacteroidota</taxon>
        <taxon>Cytophagia</taxon>
        <taxon>Cytophagales</taxon>
        <taxon>Fulvivirgaceae</taxon>
        <taxon>Chryseolinea</taxon>
    </lineage>
</organism>
<dbReference type="PRINTS" id="PR00081">
    <property type="entry name" value="GDHRDH"/>
</dbReference>
<accession>A0A1M5RBL1</accession>
<name>A0A1M5RBL1_9BACT</name>
<dbReference type="Pfam" id="PF13561">
    <property type="entry name" value="adh_short_C2"/>
    <property type="match status" value="1"/>
</dbReference>
<keyword evidence="3" id="KW-1185">Reference proteome</keyword>
<dbReference type="SUPFAM" id="SSF51735">
    <property type="entry name" value="NAD(P)-binding Rossmann-fold domains"/>
    <property type="match status" value="1"/>
</dbReference>
<dbReference type="InterPro" id="IPR002347">
    <property type="entry name" value="SDR_fam"/>
</dbReference>
<evidence type="ECO:0000313" key="3">
    <source>
        <dbReference type="Proteomes" id="UP000184212"/>
    </source>
</evidence>
<dbReference type="FunFam" id="3.40.50.720:FF:000084">
    <property type="entry name" value="Short-chain dehydrogenase reductase"/>
    <property type="match status" value="1"/>
</dbReference>
<dbReference type="PANTHER" id="PTHR42879">
    <property type="entry name" value="3-OXOACYL-(ACYL-CARRIER-PROTEIN) REDUCTASE"/>
    <property type="match status" value="1"/>
</dbReference>
<comment type="similarity">
    <text evidence="1">Belongs to the short-chain dehydrogenases/reductases (SDR) family.</text>
</comment>
<dbReference type="PRINTS" id="PR00080">
    <property type="entry name" value="SDRFAMILY"/>
</dbReference>
<dbReference type="EMBL" id="FQWQ01000002">
    <property type="protein sequence ID" value="SHH23722.1"/>
    <property type="molecule type" value="Genomic_DNA"/>
</dbReference>
<dbReference type="RefSeq" id="WP_073136078.1">
    <property type="nucleotide sequence ID" value="NZ_FQWQ01000002.1"/>
</dbReference>
<dbReference type="PANTHER" id="PTHR42879:SF2">
    <property type="entry name" value="3-OXOACYL-[ACYL-CARRIER-PROTEIN] REDUCTASE FABG"/>
    <property type="match status" value="1"/>
</dbReference>
<reference evidence="2 3" key="1">
    <citation type="submission" date="2016-11" db="EMBL/GenBank/DDBJ databases">
        <authorList>
            <person name="Jaros S."/>
            <person name="Januszkiewicz K."/>
            <person name="Wedrychowicz H."/>
        </authorList>
    </citation>
    <scope>NUCLEOTIDE SEQUENCE [LARGE SCALE GENOMIC DNA]</scope>
    <source>
        <strain evidence="2 3">DSM 24574</strain>
    </source>
</reference>
<dbReference type="InterPro" id="IPR036291">
    <property type="entry name" value="NAD(P)-bd_dom_sf"/>
</dbReference>